<organism evidence="1 2">
    <name type="scientific">Coprinellus micaceus</name>
    <name type="common">Glistening ink-cap mushroom</name>
    <name type="synonym">Coprinus micaceus</name>
    <dbReference type="NCBI Taxonomy" id="71717"/>
    <lineage>
        <taxon>Eukaryota</taxon>
        <taxon>Fungi</taxon>
        <taxon>Dikarya</taxon>
        <taxon>Basidiomycota</taxon>
        <taxon>Agaricomycotina</taxon>
        <taxon>Agaricomycetes</taxon>
        <taxon>Agaricomycetidae</taxon>
        <taxon>Agaricales</taxon>
        <taxon>Agaricineae</taxon>
        <taxon>Psathyrellaceae</taxon>
        <taxon>Coprinellus</taxon>
    </lineage>
</organism>
<feature type="non-terminal residue" evidence="1">
    <location>
        <position position="169"/>
    </location>
</feature>
<sequence length="169" mass="17825">MSSSMILASGVKAVLAKSEDAYAKLGALCEWFLFLCTSLDLKCVSLGPRTYIVPLRTFKRKAPAIDRFLLKNFDFIVRSALISLGYTYNNTSWAPLIASPTTAAINPKPILRDGIAAPLDGGVAAFATLAIAAGTSAVSLGASDAEVLVVVEVSTIPRVLQSSVDLFGK</sequence>
<name>A0A4Y7RCJ5_COPMI</name>
<evidence type="ECO:0000313" key="1">
    <source>
        <dbReference type="EMBL" id="TEB06443.1"/>
    </source>
</evidence>
<proteinExistence type="predicted"/>
<reference evidence="1 2" key="1">
    <citation type="journal article" date="2019" name="Nat. Ecol. Evol.">
        <title>Megaphylogeny resolves global patterns of mushroom evolution.</title>
        <authorList>
            <person name="Varga T."/>
            <person name="Krizsan K."/>
            <person name="Foldi C."/>
            <person name="Dima B."/>
            <person name="Sanchez-Garcia M."/>
            <person name="Sanchez-Ramirez S."/>
            <person name="Szollosi G.J."/>
            <person name="Szarkandi J.G."/>
            <person name="Papp V."/>
            <person name="Albert L."/>
            <person name="Andreopoulos W."/>
            <person name="Angelini C."/>
            <person name="Antonin V."/>
            <person name="Barry K.W."/>
            <person name="Bougher N.L."/>
            <person name="Buchanan P."/>
            <person name="Buyck B."/>
            <person name="Bense V."/>
            <person name="Catcheside P."/>
            <person name="Chovatia M."/>
            <person name="Cooper J."/>
            <person name="Damon W."/>
            <person name="Desjardin D."/>
            <person name="Finy P."/>
            <person name="Geml J."/>
            <person name="Haridas S."/>
            <person name="Hughes K."/>
            <person name="Justo A."/>
            <person name="Karasinski D."/>
            <person name="Kautmanova I."/>
            <person name="Kiss B."/>
            <person name="Kocsube S."/>
            <person name="Kotiranta H."/>
            <person name="LaButti K.M."/>
            <person name="Lechner B.E."/>
            <person name="Liimatainen K."/>
            <person name="Lipzen A."/>
            <person name="Lukacs Z."/>
            <person name="Mihaltcheva S."/>
            <person name="Morgado L.N."/>
            <person name="Niskanen T."/>
            <person name="Noordeloos M.E."/>
            <person name="Ohm R.A."/>
            <person name="Ortiz-Santana B."/>
            <person name="Ovrebo C."/>
            <person name="Racz N."/>
            <person name="Riley R."/>
            <person name="Savchenko A."/>
            <person name="Shiryaev A."/>
            <person name="Soop K."/>
            <person name="Spirin V."/>
            <person name="Szebenyi C."/>
            <person name="Tomsovsky M."/>
            <person name="Tulloss R.E."/>
            <person name="Uehling J."/>
            <person name="Grigoriev I.V."/>
            <person name="Vagvolgyi C."/>
            <person name="Papp T."/>
            <person name="Martin F.M."/>
            <person name="Miettinen O."/>
            <person name="Hibbett D.S."/>
            <person name="Nagy L.G."/>
        </authorList>
    </citation>
    <scope>NUCLEOTIDE SEQUENCE [LARGE SCALE GENOMIC DNA]</scope>
    <source>
        <strain evidence="1 2">FP101781</strain>
    </source>
</reference>
<evidence type="ECO:0000313" key="2">
    <source>
        <dbReference type="Proteomes" id="UP000298030"/>
    </source>
</evidence>
<protein>
    <submittedName>
        <fullName evidence="1">Uncharacterized protein</fullName>
    </submittedName>
</protein>
<dbReference type="AlphaFoldDB" id="A0A4Y7RCJ5"/>
<keyword evidence="2" id="KW-1185">Reference proteome</keyword>
<accession>A0A4Y7RCJ5</accession>
<gene>
    <name evidence="1" type="ORF">FA13DRAFT_1722877</name>
</gene>
<dbReference type="EMBL" id="QPFP01000557">
    <property type="protein sequence ID" value="TEB06443.1"/>
    <property type="molecule type" value="Genomic_DNA"/>
</dbReference>
<comment type="caution">
    <text evidence="1">The sequence shown here is derived from an EMBL/GenBank/DDBJ whole genome shotgun (WGS) entry which is preliminary data.</text>
</comment>
<dbReference type="Proteomes" id="UP000298030">
    <property type="component" value="Unassembled WGS sequence"/>
</dbReference>